<dbReference type="GO" id="GO:0004674">
    <property type="term" value="F:protein serine/threonine kinase activity"/>
    <property type="evidence" value="ECO:0007669"/>
    <property type="project" value="UniProtKB-KW"/>
</dbReference>
<dbReference type="Pfam" id="PF13519">
    <property type="entry name" value="VWA_2"/>
    <property type="match status" value="1"/>
</dbReference>
<evidence type="ECO:0000256" key="3">
    <source>
        <dbReference type="ARBA" id="ARBA00022741"/>
    </source>
</evidence>
<dbReference type="Pfam" id="PF02816">
    <property type="entry name" value="Alpha_kinase"/>
    <property type="match status" value="1"/>
</dbReference>
<accession>A0A150G5Y6</accession>
<keyword evidence="2" id="KW-0808">Transferase</keyword>
<keyword evidence="1" id="KW-0723">Serine/threonine-protein kinase</keyword>
<keyword evidence="4" id="KW-0418">Kinase</keyword>
<dbReference type="GO" id="GO:0005524">
    <property type="term" value="F:ATP binding"/>
    <property type="evidence" value="ECO:0007669"/>
    <property type="project" value="UniProtKB-KW"/>
</dbReference>
<organism evidence="7 8">
    <name type="scientific">Gonium pectorale</name>
    <name type="common">Green alga</name>
    <dbReference type="NCBI Taxonomy" id="33097"/>
    <lineage>
        <taxon>Eukaryota</taxon>
        <taxon>Viridiplantae</taxon>
        <taxon>Chlorophyta</taxon>
        <taxon>core chlorophytes</taxon>
        <taxon>Chlorophyceae</taxon>
        <taxon>CS clade</taxon>
        <taxon>Chlamydomonadales</taxon>
        <taxon>Volvocaceae</taxon>
        <taxon>Gonium</taxon>
    </lineage>
</organism>
<evidence type="ECO:0000313" key="7">
    <source>
        <dbReference type="EMBL" id="KXZ45262.1"/>
    </source>
</evidence>
<reference evidence="8" key="1">
    <citation type="journal article" date="2016" name="Nat. Commun.">
        <title>The Gonium pectorale genome demonstrates co-option of cell cycle regulation during the evolution of multicellularity.</title>
        <authorList>
            <person name="Hanschen E.R."/>
            <person name="Marriage T.N."/>
            <person name="Ferris P.J."/>
            <person name="Hamaji T."/>
            <person name="Toyoda A."/>
            <person name="Fujiyama A."/>
            <person name="Neme R."/>
            <person name="Noguchi H."/>
            <person name="Minakuchi Y."/>
            <person name="Suzuki M."/>
            <person name="Kawai-Toyooka H."/>
            <person name="Smith D.R."/>
            <person name="Sparks H."/>
            <person name="Anderson J."/>
            <person name="Bakaric R."/>
            <person name="Luria V."/>
            <person name="Karger A."/>
            <person name="Kirschner M.W."/>
            <person name="Durand P.M."/>
            <person name="Michod R.E."/>
            <person name="Nozaki H."/>
            <person name="Olson B.J."/>
        </authorList>
    </citation>
    <scope>NUCLEOTIDE SEQUENCE [LARGE SCALE GENOMIC DNA]</scope>
    <source>
        <strain evidence="8">NIES-2863</strain>
    </source>
</reference>
<dbReference type="Gene3D" id="3.40.50.410">
    <property type="entry name" value="von Willebrand factor, type A domain"/>
    <property type="match status" value="1"/>
</dbReference>
<dbReference type="PANTHER" id="PTHR45992">
    <property type="entry name" value="EUKARYOTIC ELONGATION FACTOR 2 KINASE-RELATED"/>
    <property type="match status" value="1"/>
</dbReference>
<keyword evidence="3" id="KW-0547">Nucleotide-binding</keyword>
<proteinExistence type="predicted"/>
<evidence type="ECO:0000256" key="2">
    <source>
        <dbReference type="ARBA" id="ARBA00022679"/>
    </source>
</evidence>
<dbReference type="SUPFAM" id="SSF53300">
    <property type="entry name" value="vWA-like"/>
    <property type="match status" value="1"/>
</dbReference>
<dbReference type="InterPro" id="IPR051852">
    <property type="entry name" value="Alpha-type_PK"/>
</dbReference>
<keyword evidence="8" id="KW-1185">Reference proteome</keyword>
<dbReference type="InterPro" id="IPR036465">
    <property type="entry name" value="vWFA_dom_sf"/>
</dbReference>
<dbReference type="SUPFAM" id="SSF56112">
    <property type="entry name" value="Protein kinase-like (PK-like)"/>
    <property type="match status" value="1"/>
</dbReference>
<dbReference type="AlphaFoldDB" id="A0A150G5Y6"/>
<dbReference type="CDD" id="cd00198">
    <property type="entry name" value="vWFA"/>
    <property type="match status" value="1"/>
</dbReference>
<evidence type="ECO:0000256" key="5">
    <source>
        <dbReference type="ARBA" id="ARBA00022840"/>
    </source>
</evidence>
<dbReference type="InterPro" id="IPR011009">
    <property type="entry name" value="Kinase-like_dom_sf"/>
</dbReference>
<evidence type="ECO:0000259" key="6">
    <source>
        <dbReference type="PROSITE" id="PS51158"/>
    </source>
</evidence>
<dbReference type="Proteomes" id="UP000075714">
    <property type="component" value="Unassembled WGS sequence"/>
</dbReference>
<evidence type="ECO:0000256" key="4">
    <source>
        <dbReference type="ARBA" id="ARBA00022777"/>
    </source>
</evidence>
<keyword evidence="5" id="KW-0067">ATP-binding</keyword>
<dbReference type="PANTHER" id="PTHR45992:SF11">
    <property type="entry name" value="ALPHA-TYPE PROTEIN KINASE DOMAIN-CONTAINING PROTEIN"/>
    <property type="match status" value="1"/>
</dbReference>
<gene>
    <name evidence="7" type="ORF">GPECTOR_56g358</name>
</gene>
<dbReference type="OrthoDB" id="543536at2759"/>
<dbReference type="PROSITE" id="PS51158">
    <property type="entry name" value="ALPHA_KINASE"/>
    <property type="match status" value="1"/>
</dbReference>
<dbReference type="InterPro" id="IPR004166">
    <property type="entry name" value="a-kinase_dom"/>
</dbReference>
<sequence length="591" mass="65186">MEDALEAAPLPPPDTTSHLVVIVDHSGSMRKEDVPGYPTRTAAVYDCLARDLVEPQVKLDGLGRMEMSLIEMNDVATVILERSAPDETLLNYIRSCSTRRAHSHGNYLPALDAALGLLKGDATRGNRLFLIFLSDGAPSDHTDMQCAHGYSVWQPDARGTFMRNGKPRLQDCPVSKTCREAVRESVKDECVSYVKHIGDLLGRDRVYFGSVAFGPPTEDYTVLQGMARALPRSSFQKLGLSLDCLRTALTSLSSTLTSLRTEAVGSRSRLTLRTDLTETAQRQSYEERTLLRDGGGWDIYVGKRCISKLKYDVMGSCYVKCSIAGSDLASELGQLHPRKVQRGIAHAAYKFAEGAERVVFQCTEVVSVDGGATGYSVGPRLVAKETRYTEHLRSKAYYPTLCRLQGEAEELAQLFNRRLRGGSECQVRFLPCYVFTLRDPRYPTGKGEIVVEEELEGVYTKWNDNAGRVAQSSTTTACADSKALGAIVEDDEEEEDREVSSVPIGDVPQCFSHFTYEVTFGRKLVCDLQASLKGVWNAMDGFTLTDPVIHHHSGLKKNGDTDKGMAGIREFFATHNCGPLCKRLGMEAPVF</sequence>
<name>A0A150G5Y6_GONPE</name>
<protein>
    <recommendedName>
        <fullName evidence="6">Alpha-type protein kinase domain-containing protein</fullName>
    </recommendedName>
</protein>
<comment type="caution">
    <text evidence="7">The sequence shown here is derived from an EMBL/GenBank/DDBJ whole genome shotgun (WGS) entry which is preliminary data.</text>
</comment>
<evidence type="ECO:0000313" key="8">
    <source>
        <dbReference type="Proteomes" id="UP000075714"/>
    </source>
</evidence>
<dbReference type="Gene3D" id="3.20.200.10">
    <property type="entry name" value="MHCK/EF2 kinase"/>
    <property type="match status" value="1"/>
</dbReference>
<dbReference type="InterPro" id="IPR002035">
    <property type="entry name" value="VWF_A"/>
</dbReference>
<dbReference type="SMART" id="SM00811">
    <property type="entry name" value="Alpha_kinase"/>
    <property type="match status" value="1"/>
</dbReference>
<feature type="domain" description="Alpha-type protein kinase" evidence="6">
    <location>
        <begin position="310"/>
        <end position="589"/>
    </location>
</feature>
<evidence type="ECO:0000256" key="1">
    <source>
        <dbReference type="ARBA" id="ARBA00022527"/>
    </source>
</evidence>
<dbReference type="EMBL" id="LSYV01000057">
    <property type="protein sequence ID" value="KXZ45262.1"/>
    <property type="molecule type" value="Genomic_DNA"/>
</dbReference>